<keyword evidence="3" id="KW-0964">Secreted</keyword>
<comment type="similarity">
    <text evidence="2">Belongs to the NPC2 family.</text>
</comment>
<keyword evidence="4" id="KW-0812">Transmembrane</keyword>
<evidence type="ECO:0000256" key="2">
    <source>
        <dbReference type="ARBA" id="ARBA00006370"/>
    </source>
</evidence>
<dbReference type="InterPro" id="IPR039670">
    <property type="entry name" value="NPC2-like"/>
</dbReference>
<feature type="domain" description="MD-2-related lipid-recognition" evidence="5">
    <location>
        <begin position="113"/>
        <end position="236"/>
    </location>
</feature>
<name>A0A7R8VMQ8_TIMDO</name>
<dbReference type="PANTHER" id="PTHR11306">
    <property type="entry name" value="NIEMANN PICK TYPE C2 PROTEIN NPC2-RELATED"/>
    <property type="match status" value="1"/>
</dbReference>
<sequence length="335" mass="36861">MCIVSYRLPGQPTYSNKLGLRGCEGTHSRETVALHVVISHRCFERLGIYPGVRSFEVLIHSVISLHLTILGGGYITGPVRTFYLLRRTTRTVNMLRIILVTVLLASSAIATTFDSCTDGGAAPTSVAVTGCTEQPCDFAPGTKIVVDIGFTADKDVTALAAHVFATVQGLTIEYTLDNPNACELLKDSTCPLDDGEAATYHLEVEIPDITLKSEVLLKFYLEDQSSERVTCFQLDGQVHVCGDLYDVGHSTAGDIVDRLAELVVLPTAKVDCPWNMRWYHGDEVSLYLMIRNIRILDALMLIFIATGMSEVLLKFYLEDQSSERVTCFQLDGQVV</sequence>
<feature type="transmembrane region" description="Helical" evidence="4">
    <location>
        <begin position="55"/>
        <end position="75"/>
    </location>
</feature>
<accession>A0A7R8VMQ8</accession>
<evidence type="ECO:0000256" key="4">
    <source>
        <dbReference type="SAM" id="Phobius"/>
    </source>
</evidence>
<evidence type="ECO:0000259" key="5">
    <source>
        <dbReference type="SMART" id="SM00737"/>
    </source>
</evidence>
<comment type="subcellular location">
    <subcellularLocation>
        <location evidence="1">Secreted</location>
    </subcellularLocation>
</comment>
<dbReference type="GO" id="GO:0015918">
    <property type="term" value="P:sterol transport"/>
    <property type="evidence" value="ECO:0007669"/>
    <property type="project" value="InterPro"/>
</dbReference>
<dbReference type="AlphaFoldDB" id="A0A7R8VMQ8"/>
<protein>
    <recommendedName>
        <fullName evidence="5">MD-2-related lipid-recognition domain-containing protein</fullName>
    </recommendedName>
</protein>
<proteinExistence type="inferred from homology"/>
<keyword evidence="4" id="KW-1133">Transmembrane helix</keyword>
<evidence type="ECO:0000256" key="1">
    <source>
        <dbReference type="ARBA" id="ARBA00004613"/>
    </source>
</evidence>
<dbReference type="InterPro" id="IPR014756">
    <property type="entry name" value="Ig_E-set"/>
</dbReference>
<dbReference type="PANTHER" id="PTHR11306:SF36">
    <property type="entry name" value="NIEMANN-PICK TYPE C-2C-RELATED"/>
    <property type="match status" value="1"/>
</dbReference>
<dbReference type="Gene3D" id="2.60.40.770">
    <property type="match status" value="1"/>
</dbReference>
<gene>
    <name evidence="6" type="ORF">TDIB3V08_LOCUS7000</name>
</gene>
<organism evidence="6">
    <name type="scientific">Timema douglasi</name>
    <name type="common">Walking stick</name>
    <dbReference type="NCBI Taxonomy" id="61478"/>
    <lineage>
        <taxon>Eukaryota</taxon>
        <taxon>Metazoa</taxon>
        <taxon>Ecdysozoa</taxon>
        <taxon>Arthropoda</taxon>
        <taxon>Hexapoda</taxon>
        <taxon>Insecta</taxon>
        <taxon>Pterygota</taxon>
        <taxon>Neoptera</taxon>
        <taxon>Polyneoptera</taxon>
        <taxon>Phasmatodea</taxon>
        <taxon>Timematodea</taxon>
        <taxon>Timematoidea</taxon>
        <taxon>Timematidae</taxon>
        <taxon>Timema</taxon>
    </lineage>
</organism>
<keyword evidence="4" id="KW-0472">Membrane</keyword>
<dbReference type="Pfam" id="PF02221">
    <property type="entry name" value="E1_DerP2_DerF2"/>
    <property type="match status" value="1"/>
</dbReference>
<dbReference type="SUPFAM" id="SSF81296">
    <property type="entry name" value="E set domains"/>
    <property type="match status" value="1"/>
</dbReference>
<dbReference type="GO" id="GO:0032934">
    <property type="term" value="F:sterol binding"/>
    <property type="evidence" value="ECO:0007669"/>
    <property type="project" value="InterPro"/>
</dbReference>
<dbReference type="EMBL" id="OA567780">
    <property type="protein sequence ID" value="CAD7200789.1"/>
    <property type="molecule type" value="Genomic_DNA"/>
</dbReference>
<evidence type="ECO:0000256" key="3">
    <source>
        <dbReference type="ARBA" id="ARBA00022525"/>
    </source>
</evidence>
<dbReference type="InterPro" id="IPR003172">
    <property type="entry name" value="ML_dom"/>
</dbReference>
<dbReference type="GO" id="GO:0005576">
    <property type="term" value="C:extracellular region"/>
    <property type="evidence" value="ECO:0007669"/>
    <property type="project" value="UniProtKB-SubCell"/>
</dbReference>
<dbReference type="FunFam" id="2.60.40.770:FF:000001">
    <property type="entry name" value="NPC intracellular cholesterol transporter 2"/>
    <property type="match status" value="1"/>
</dbReference>
<evidence type="ECO:0000313" key="6">
    <source>
        <dbReference type="EMBL" id="CAD7200789.1"/>
    </source>
</evidence>
<dbReference type="SMART" id="SM00737">
    <property type="entry name" value="ML"/>
    <property type="match status" value="1"/>
</dbReference>
<feature type="transmembrane region" description="Helical" evidence="4">
    <location>
        <begin position="95"/>
        <end position="113"/>
    </location>
</feature>
<reference evidence="6" key="1">
    <citation type="submission" date="2020-11" db="EMBL/GenBank/DDBJ databases">
        <authorList>
            <person name="Tran Van P."/>
        </authorList>
    </citation>
    <scope>NUCLEOTIDE SEQUENCE</scope>
</reference>